<dbReference type="NCBIfam" id="TIGR04183">
    <property type="entry name" value="Por_Secre_tail"/>
    <property type="match status" value="1"/>
</dbReference>
<name>A0A953L7V8_9BACT</name>
<evidence type="ECO:0000313" key="2">
    <source>
        <dbReference type="EMBL" id="MBY5957030.1"/>
    </source>
</evidence>
<organism evidence="2 3">
    <name type="scientific">Membranihabitans marinus</name>
    <dbReference type="NCBI Taxonomy" id="1227546"/>
    <lineage>
        <taxon>Bacteria</taxon>
        <taxon>Pseudomonadati</taxon>
        <taxon>Bacteroidota</taxon>
        <taxon>Saprospiria</taxon>
        <taxon>Saprospirales</taxon>
        <taxon>Saprospiraceae</taxon>
        <taxon>Membranihabitans</taxon>
    </lineage>
</organism>
<proteinExistence type="predicted"/>
<evidence type="ECO:0000259" key="1">
    <source>
        <dbReference type="Pfam" id="PF18962"/>
    </source>
</evidence>
<dbReference type="Pfam" id="PF18962">
    <property type="entry name" value="Por_Secre_tail"/>
    <property type="match status" value="1"/>
</dbReference>
<dbReference type="EMBL" id="JAHVHU010000003">
    <property type="protein sequence ID" value="MBY5957030.1"/>
    <property type="molecule type" value="Genomic_DNA"/>
</dbReference>
<dbReference type="AlphaFoldDB" id="A0A953L7V8"/>
<evidence type="ECO:0000313" key="3">
    <source>
        <dbReference type="Proteomes" id="UP000753961"/>
    </source>
</evidence>
<sequence>MNKLRLIFLYGLAVMFFTVAGQAQIIERPLGSNAVLQNRPAPVGQLRSDQPLDLPFADDFSSEPGYPNPELWADHQAYINNNLALNPPSIGVATLDGLDANGVPYPGGYGGSDTLTSRPINLSGLPRAYLSFYVQPKGIGYQPKAADSLIVEAKDQDGVWRTLEAFEGLDESYINKPAPDFNRVSVVLTSEFLYDKFQFRFRNYSSNQGLESLWHLDYVMVTKEEQDLYVNDIAFTRRPDFLLKRYTAYPLPQIKRSAQDVINNQFPIHLQNNSKVRLTIDTSRVEIYNTETNQTVFADESLLEIPPIVPENQRNINPGPASFTNTFNPEKVVTYLTNTNQDKVALTTEYEYVMRSEQQLPSFLRNNTVTRITHFDNYLSYDDNNVEGSISTYNGNGIKTRIAVEYELIEADSLHTIRILFPYLIQNYEHKMFNLLIFVGELKGEADYTIHDLQPKRGNYYQPFTEYIIRDYIPEGIELPAGKFYIGWEHPRGTTTDYIPFGFDKNYPAANEFIYYNIGGDWLNVATHSPNLQGAIAIRPVVGLHEVLTTSREDVEDLSHLIYPNPASKMLYLRGALADQQINYKIYRMTGQMVLSGHLYRHQNTLDIGVLPPGAYVVHLLDRSNQTVGNLRFIKQ</sequence>
<dbReference type="InterPro" id="IPR026444">
    <property type="entry name" value="Secre_tail"/>
</dbReference>
<dbReference type="Gene3D" id="2.60.120.260">
    <property type="entry name" value="Galactose-binding domain-like"/>
    <property type="match status" value="1"/>
</dbReference>
<dbReference type="RefSeq" id="WP_222578554.1">
    <property type="nucleotide sequence ID" value="NZ_JAHVHU010000003.1"/>
</dbReference>
<feature type="domain" description="Secretion system C-terminal sorting" evidence="1">
    <location>
        <begin position="562"/>
        <end position="628"/>
    </location>
</feature>
<dbReference type="Proteomes" id="UP000753961">
    <property type="component" value="Unassembled WGS sequence"/>
</dbReference>
<protein>
    <submittedName>
        <fullName evidence="2">T9SS type A sorting domain-containing protein</fullName>
    </submittedName>
</protein>
<reference evidence="2" key="1">
    <citation type="submission" date="2021-06" db="EMBL/GenBank/DDBJ databases">
        <title>44 bacteria genomes isolated from Dapeng, Shenzhen.</title>
        <authorList>
            <person name="Zheng W."/>
            <person name="Yu S."/>
            <person name="Huang Y."/>
        </authorList>
    </citation>
    <scope>NUCLEOTIDE SEQUENCE</scope>
    <source>
        <strain evidence="2">DP5N28-2</strain>
    </source>
</reference>
<accession>A0A953L7V8</accession>
<gene>
    <name evidence="2" type="ORF">KUV50_02710</name>
</gene>
<comment type="caution">
    <text evidence="2">The sequence shown here is derived from an EMBL/GenBank/DDBJ whole genome shotgun (WGS) entry which is preliminary data.</text>
</comment>
<keyword evidence="3" id="KW-1185">Reference proteome</keyword>